<dbReference type="PANTHER" id="PTHR43236:SF1">
    <property type="entry name" value="BLL7220 PROTEIN"/>
    <property type="match status" value="1"/>
</dbReference>
<reference evidence="3" key="1">
    <citation type="submission" date="2019-01" db="EMBL/GenBank/DDBJ databases">
        <authorList>
            <person name="Lista F."/>
            <person name="Anselmo A."/>
        </authorList>
    </citation>
    <scope>NUCLEOTIDE SEQUENCE</scope>
    <source>
        <strain evidence="4">10R</strain>
        <strain evidence="3">19S</strain>
        <strain evidence="2">23S</strain>
        <strain evidence="6">2R</strain>
        <strain evidence="5">4R</strain>
    </source>
</reference>
<dbReference type="AlphaFoldDB" id="A0A483HXK9"/>
<dbReference type="PANTHER" id="PTHR43236">
    <property type="entry name" value="ANTITOXIN HIGA1"/>
    <property type="match status" value="1"/>
</dbReference>
<name>A0A483HXK9_KLEPN</name>
<comment type="caution">
    <text evidence="3">The sequence shown here is derived from an EMBL/GenBank/DDBJ whole genome shotgun (WGS) entry which is preliminary data.</text>
</comment>
<accession>A0A483HXK9</accession>
<dbReference type="EMBL" id="SDDT01000028">
    <property type="protein sequence ID" value="TCZ46191.1"/>
    <property type="molecule type" value="Genomic_DNA"/>
</dbReference>
<gene>
    <name evidence="3" type="ORF">ETE94_14080</name>
    <name evidence="2" type="ORF">ETF12_16870</name>
    <name evidence="6" type="ORF">ETH60_16515</name>
    <name evidence="5" type="ORF">ETH89_12770</name>
    <name evidence="4" type="ORF">ETH94_15420</name>
</gene>
<feature type="domain" description="IrrE N-terminal-like" evidence="1">
    <location>
        <begin position="170"/>
        <end position="264"/>
    </location>
</feature>
<evidence type="ECO:0000313" key="2">
    <source>
        <dbReference type="EMBL" id="TCW92060.1"/>
    </source>
</evidence>
<dbReference type="EMBL" id="SDCD01000022">
    <property type="protein sequence ID" value="TCX25168.1"/>
    <property type="molecule type" value="Genomic_DNA"/>
</dbReference>
<dbReference type="EMBL" id="SDBZ01000022">
    <property type="protein sequence ID" value="TCW92060.1"/>
    <property type="molecule type" value="Genomic_DNA"/>
</dbReference>
<evidence type="ECO:0000313" key="4">
    <source>
        <dbReference type="EMBL" id="TCY88068.1"/>
    </source>
</evidence>
<dbReference type="InterPro" id="IPR052345">
    <property type="entry name" value="Rad_response_metalloprotease"/>
</dbReference>
<evidence type="ECO:0000313" key="6">
    <source>
        <dbReference type="EMBL" id="TCZ46191.1"/>
    </source>
</evidence>
<evidence type="ECO:0000313" key="5">
    <source>
        <dbReference type="EMBL" id="TCZ31804.1"/>
    </source>
</evidence>
<proteinExistence type="predicted"/>
<organism evidence="3">
    <name type="scientific">Klebsiella pneumoniae</name>
    <dbReference type="NCBI Taxonomy" id="573"/>
    <lineage>
        <taxon>Bacteria</taxon>
        <taxon>Pseudomonadati</taxon>
        <taxon>Pseudomonadota</taxon>
        <taxon>Gammaproteobacteria</taxon>
        <taxon>Enterobacterales</taxon>
        <taxon>Enterobacteriaceae</taxon>
        <taxon>Klebsiella/Raoultella group</taxon>
        <taxon>Klebsiella</taxon>
        <taxon>Klebsiella pneumoniae complex</taxon>
    </lineage>
</organism>
<sequence length="333" mass="36782">MTIQKPMSRIYQKISNAGFNQAFINKLLPEWWDERLAETPSGKQYASLHLARIFSLAPESLKDESGAASFCFNGNHRFKHRINVGEEDLTVATAVAYSAARIAANNFGIDYDPDVNLEWAAVRGRLLKESPYVTLPALVRLCHMSGIPVVYIKNFPAKSCKMAGMALMCSGRPVIVLTQAKKHGFMLFDLAHELGHIARGHLKASDDGVFVDRKIDSDATADLEGEANSYAFGLLSGKEALRIVPETGKYLRADLLARAAKRFGEENAVDPTHVVLNYGFTQNQWPAAMSALKILCSEMPIDQDIVRTMLMEDIDQDCINDDDLELLTALCGA</sequence>
<dbReference type="Pfam" id="PF06114">
    <property type="entry name" value="Peptidase_M78"/>
    <property type="match status" value="1"/>
</dbReference>
<dbReference type="InterPro" id="IPR010359">
    <property type="entry name" value="IrrE_HExxH"/>
</dbReference>
<protein>
    <submittedName>
        <fullName evidence="3">ImmA/IrrE family metallo-endopeptidase</fullName>
    </submittedName>
</protein>
<dbReference type="EMBL" id="SDDL01000028">
    <property type="protein sequence ID" value="TCY88068.1"/>
    <property type="molecule type" value="Genomic_DNA"/>
</dbReference>
<dbReference type="RefSeq" id="WP_019724772.1">
    <property type="nucleotide sequence ID" value="NZ_CABFXA010000007.1"/>
</dbReference>
<dbReference type="EMBL" id="SDDR01000013">
    <property type="protein sequence ID" value="TCZ31804.1"/>
    <property type="molecule type" value="Genomic_DNA"/>
</dbReference>
<evidence type="ECO:0000259" key="1">
    <source>
        <dbReference type="Pfam" id="PF06114"/>
    </source>
</evidence>
<evidence type="ECO:0000313" key="3">
    <source>
        <dbReference type="EMBL" id="TCX25168.1"/>
    </source>
</evidence>